<keyword evidence="7" id="KW-0067">ATP-binding</keyword>
<keyword evidence="3" id="KW-0808">Transferase</keyword>
<keyword evidence="6" id="KW-0547">Nucleotide-binding</keyword>
<name>A0A0P1BHW2_9BASI</name>
<organism evidence="11 12">
    <name type="scientific">Ceraceosorus bombacis</name>
    <dbReference type="NCBI Taxonomy" id="401625"/>
    <lineage>
        <taxon>Eukaryota</taxon>
        <taxon>Fungi</taxon>
        <taxon>Dikarya</taxon>
        <taxon>Basidiomycota</taxon>
        <taxon>Ustilaginomycotina</taxon>
        <taxon>Exobasidiomycetes</taxon>
        <taxon>Ceraceosorales</taxon>
        <taxon>Ceraceosoraceae</taxon>
        <taxon>Ceraceosorus</taxon>
    </lineage>
</organism>
<dbReference type="STRING" id="401625.A0A0P1BHW2"/>
<evidence type="ECO:0000256" key="6">
    <source>
        <dbReference type="ARBA" id="ARBA00022741"/>
    </source>
</evidence>
<sequence length="809" mass="90194">MVSTQQPSKRVPILRLPLPPVSDRLQSQLLSDPAIPSASSLLGGPHSTPSATRRSRAIGSGALFSFVDPLPLSFPYDFTEKEIEHANEILEREEQVGESGPLTEQEKAGKRIEVLLREYAPLKAPDEANQDEGLEPYLPRGREKEDYPSARLLGVANRAHQEHLPGLDIGDAQEWIEAHQGVRDAEAYTSGPKAASVSKQDGSAHARQLLSDVLSGRVIGAHFATDQIVKPVQPSEEETSKERWQRREKERVERAEKSEYAPWSNAYAGHQFGVWAGQLGDGRAITLFETPEPRTEVQLKGAGRTPYSRFADGLATLASSTREFLGSEAVAALGIPSSRALALVSLPELKVIREKAQTAGICTRLARSWIRIGSFQHQASRGEWESVRALGEWVARIGYGWDLTDGKPWARRLVEEAAKRNAKTIALWQVYGFLHGVMNTDNISMLGLTIDYGPYGFMDIVDKAASSNKSDGEGRYVYKNQPSAGAFAIEHLTFVLSPLIALEEKSGRAVRPGELLDLPEKELTMLSDEGEEKARESVKELFKTTLEEHYRNGWRDRLGLVKDATTKSAADENVEKDLIDPLLDVLEDTDLTNSLRKLCDFPALLASKDAKDAAETFSTQWLDEATIPAYAKAIKKDQAQKWLEDLIDPLLDVLEDTDLTNSLRKLCDFPALLASKDAKEAAETFSTQWLDEATIPAYARAIKKDQAQKWLEVFGQAIKDQNRSPNEITKHMKSKNPKFVLRNWVTDEVVDRLERQYDTDFLQRVLNMCYEPFKDWGSEDVGESQYREEAARLCTIGRPLYTGMPSCSS</sequence>
<dbReference type="GO" id="GO:0005524">
    <property type="term" value="F:ATP binding"/>
    <property type="evidence" value="ECO:0007669"/>
    <property type="project" value="UniProtKB-KW"/>
</dbReference>
<accession>A0A0P1BHW2</accession>
<feature type="region of interest" description="Disordered" evidence="10">
    <location>
        <begin position="123"/>
        <end position="142"/>
    </location>
</feature>
<dbReference type="AlphaFoldDB" id="A0A0P1BHW2"/>
<comment type="similarity">
    <text evidence="2">Belongs to the SELO family.</text>
</comment>
<feature type="compositionally biased region" description="Basic and acidic residues" evidence="10">
    <location>
        <begin position="238"/>
        <end position="250"/>
    </location>
</feature>
<evidence type="ECO:0000256" key="10">
    <source>
        <dbReference type="SAM" id="MobiDB-lite"/>
    </source>
</evidence>
<evidence type="ECO:0000313" key="11">
    <source>
        <dbReference type="EMBL" id="CEH15830.1"/>
    </source>
</evidence>
<evidence type="ECO:0000256" key="3">
    <source>
        <dbReference type="ARBA" id="ARBA00022679"/>
    </source>
</evidence>
<evidence type="ECO:0000256" key="4">
    <source>
        <dbReference type="ARBA" id="ARBA00022695"/>
    </source>
</evidence>
<reference evidence="11 12" key="1">
    <citation type="submission" date="2014-09" db="EMBL/GenBank/DDBJ databases">
        <authorList>
            <person name="Magalhaes I.L.F."/>
            <person name="Oliveira U."/>
            <person name="Santos F.R."/>
            <person name="Vidigal T.H.D.A."/>
            <person name="Brescovit A.D."/>
            <person name="Santos A.J."/>
        </authorList>
    </citation>
    <scope>NUCLEOTIDE SEQUENCE [LARGE SCALE GENOMIC DNA]</scope>
</reference>
<comment type="cofactor">
    <cofactor evidence="1">
        <name>Mg(2+)</name>
        <dbReference type="ChEBI" id="CHEBI:18420"/>
    </cofactor>
</comment>
<protein>
    <recommendedName>
        <fullName evidence="9">Selenoprotein O</fullName>
    </recommendedName>
</protein>
<evidence type="ECO:0000256" key="9">
    <source>
        <dbReference type="ARBA" id="ARBA00031547"/>
    </source>
</evidence>
<evidence type="ECO:0000256" key="8">
    <source>
        <dbReference type="ARBA" id="ARBA00022842"/>
    </source>
</evidence>
<dbReference type="OrthoDB" id="10254721at2759"/>
<dbReference type="GO" id="GO:0070733">
    <property type="term" value="F:AMPylase activity"/>
    <property type="evidence" value="ECO:0007669"/>
    <property type="project" value="TreeGrafter"/>
</dbReference>
<dbReference type="InterPro" id="IPR003846">
    <property type="entry name" value="SelO"/>
</dbReference>
<dbReference type="GO" id="GO:0046872">
    <property type="term" value="F:metal ion binding"/>
    <property type="evidence" value="ECO:0007669"/>
    <property type="project" value="UniProtKB-KW"/>
</dbReference>
<dbReference type="Pfam" id="PF02696">
    <property type="entry name" value="SelO"/>
    <property type="match status" value="1"/>
</dbReference>
<evidence type="ECO:0000256" key="5">
    <source>
        <dbReference type="ARBA" id="ARBA00022723"/>
    </source>
</evidence>
<dbReference type="Proteomes" id="UP000054845">
    <property type="component" value="Unassembled WGS sequence"/>
</dbReference>
<dbReference type="PANTHER" id="PTHR32057:SF14">
    <property type="entry name" value="PROTEIN ADENYLYLTRANSFERASE SELO, MITOCHONDRIAL"/>
    <property type="match status" value="1"/>
</dbReference>
<keyword evidence="4" id="KW-0548">Nucleotidyltransferase</keyword>
<feature type="region of interest" description="Disordered" evidence="10">
    <location>
        <begin position="231"/>
        <end position="250"/>
    </location>
</feature>
<keyword evidence="5" id="KW-0479">Metal-binding</keyword>
<feature type="region of interest" description="Disordered" evidence="10">
    <location>
        <begin position="25"/>
        <end position="53"/>
    </location>
</feature>
<keyword evidence="8" id="KW-0460">Magnesium</keyword>
<dbReference type="GO" id="GO:0005739">
    <property type="term" value="C:mitochondrion"/>
    <property type="evidence" value="ECO:0007669"/>
    <property type="project" value="TreeGrafter"/>
</dbReference>
<dbReference type="PANTHER" id="PTHR32057">
    <property type="entry name" value="PROTEIN ADENYLYLTRANSFERASE SELO, MITOCHONDRIAL"/>
    <property type="match status" value="1"/>
</dbReference>
<evidence type="ECO:0000256" key="2">
    <source>
        <dbReference type="ARBA" id="ARBA00009747"/>
    </source>
</evidence>
<dbReference type="EMBL" id="CCYA01000272">
    <property type="protein sequence ID" value="CEH15830.1"/>
    <property type="molecule type" value="Genomic_DNA"/>
</dbReference>
<evidence type="ECO:0000256" key="1">
    <source>
        <dbReference type="ARBA" id="ARBA00001946"/>
    </source>
</evidence>
<evidence type="ECO:0000256" key="7">
    <source>
        <dbReference type="ARBA" id="ARBA00022840"/>
    </source>
</evidence>
<keyword evidence="12" id="KW-1185">Reference proteome</keyword>
<proteinExistence type="inferred from homology"/>
<evidence type="ECO:0000313" key="12">
    <source>
        <dbReference type="Proteomes" id="UP000054845"/>
    </source>
</evidence>